<evidence type="ECO:0008006" key="3">
    <source>
        <dbReference type="Google" id="ProtNLM"/>
    </source>
</evidence>
<dbReference type="AlphaFoldDB" id="A0A078LP93"/>
<dbReference type="HOGENOM" id="CLU_199787_0_0_6"/>
<dbReference type="EMBL" id="CCSF01000001">
    <property type="protein sequence ID" value="CDZ94308.1"/>
    <property type="molecule type" value="Genomic_DNA"/>
</dbReference>
<dbReference type="RefSeq" id="WP_037023503.1">
    <property type="nucleotide sequence ID" value="NZ_CCSF01000001.1"/>
</dbReference>
<dbReference type="Pfam" id="PF11462">
    <property type="entry name" value="DUF3203"/>
    <property type="match status" value="1"/>
</dbReference>
<reference evidence="1 2" key="1">
    <citation type="submission" date="2014-07" db="EMBL/GenBank/DDBJ databases">
        <authorList>
            <person name="Urmite Genomes Urmite Genomes"/>
        </authorList>
    </citation>
    <scope>NUCLEOTIDE SEQUENCE [LARGE SCALE GENOMIC DNA]</scope>
    <source>
        <strain evidence="1 2">20_BN</strain>
    </source>
</reference>
<dbReference type="Proteomes" id="UP000053902">
    <property type="component" value="Unassembled WGS sequence"/>
</dbReference>
<dbReference type="Gene3D" id="3.40.1170.40">
    <property type="entry name" value="Protein of unknown function DUF3203"/>
    <property type="match status" value="1"/>
</dbReference>
<sequence length="74" mass="7910">MTVSIDTATGTCSATHDGTTYRSAIMDVRITTDPQARMSVAHIDSVSVHLPEDQAEHLIAAGAIDERENIIADD</sequence>
<dbReference type="OrthoDB" id="6953553at2"/>
<organism evidence="1 2">
    <name type="scientific">Pseudomonas saudiphocaensis</name>
    <dbReference type="NCBI Taxonomy" id="1499686"/>
    <lineage>
        <taxon>Bacteria</taxon>
        <taxon>Pseudomonadati</taxon>
        <taxon>Pseudomonadota</taxon>
        <taxon>Gammaproteobacteria</taxon>
        <taxon>Pseudomonadales</taxon>
        <taxon>Pseudomonadaceae</taxon>
        <taxon>Pseudomonas</taxon>
    </lineage>
</organism>
<proteinExistence type="predicted"/>
<accession>A0A078LP93</accession>
<dbReference type="InterPro" id="IPR038079">
    <property type="entry name" value="PA2021-like_sf"/>
</dbReference>
<protein>
    <recommendedName>
        <fullName evidence="3">DUF3203 family protein</fullName>
    </recommendedName>
</protein>
<name>A0A078LP93_9PSED</name>
<dbReference type="InterPro" id="IPR021564">
    <property type="entry name" value="DUF3203"/>
</dbReference>
<dbReference type="SUPFAM" id="SSF141447">
    <property type="entry name" value="PA2021-like"/>
    <property type="match status" value="1"/>
</dbReference>
<evidence type="ECO:0000313" key="2">
    <source>
        <dbReference type="Proteomes" id="UP000053902"/>
    </source>
</evidence>
<gene>
    <name evidence="1" type="ORF">BN1079_01624</name>
</gene>
<keyword evidence="2" id="KW-1185">Reference proteome</keyword>
<evidence type="ECO:0000313" key="1">
    <source>
        <dbReference type="EMBL" id="CDZ94308.1"/>
    </source>
</evidence>